<evidence type="ECO:0000313" key="3">
    <source>
        <dbReference type="Proteomes" id="UP000826656"/>
    </source>
</evidence>
<accession>A0ABQ7WPC1</accession>
<reference evidence="2 3" key="1">
    <citation type="journal article" date="2021" name="bioRxiv">
        <title>Chromosome-scale and haplotype-resolved genome assembly of a tetraploid potato cultivar.</title>
        <authorList>
            <person name="Sun H."/>
            <person name="Jiao W.-B."/>
            <person name="Krause K."/>
            <person name="Campoy J.A."/>
            <person name="Goel M."/>
            <person name="Folz-Donahue K."/>
            <person name="Kukat C."/>
            <person name="Huettel B."/>
            <person name="Schneeberger K."/>
        </authorList>
    </citation>
    <scope>NUCLEOTIDE SEQUENCE [LARGE SCALE GENOMIC DNA]</scope>
    <source>
        <strain evidence="2">SolTubOtavaFocal</strain>
        <tissue evidence="2">Leaves</tissue>
    </source>
</reference>
<feature type="compositionally biased region" description="Polar residues" evidence="1">
    <location>
        <begin position="27"/>
        <end position="36"/>
    </location>
</feature>
<proteinExistence type="predicted"/>
<sequence length="290" mass="31916">MSHRRKNVTKPAPITALQSEGHDDYESSSSEDTLPQSEDGGSSSGSGEDSRSKSDAASGSQSADNSGGSAKSESGSQEDVTTPPPVINKEVETGVREEADATEEDIEITIDDTMVTYVNMHEPNPAARHQLIDCYRSMWTINRSEEFFSNGIVNKTGGFKKRAIMHETRVVVADIKSFLDIYRIFQLHQFDWMDNAPGEYSSHLEREFYSSYVATLMNFVAEIETTKCGQKDTAITLGPFNSIIVWGKSIDISEATINRMMHGPKYSAPASVGAFEGKHDEVTSDTTMED</sequence>
<evidence type="ECO:0000256" key="1">
    <source>
        <dbReference type="SAM" id="MobiDB-lite"/>
    </source>
</evidence>
<organism evidence="2 3">
    <name type="scientific">Solanum tuberosum</name>
    <name type="common">Potato</name>
    <dbReference type="NCBI Taxonomy" id="4113"/>
    <lineage>
        <taxon>Eukaryota</taxon>
        <taxon>Viridiplantae</taxon>
        <taxon>Streptophyta</taxon>
        <taxon>Embryophyta</taxon>
        <taxon>Tracheophyta</taxon>
        <taxon>Spermatophyta</taxon>
        <taxon>Magnoliopsida</taxon>
        <taxon>eudicotyledons</taxon>
        <taxon>Gunneridae</taxon>
        <taxon>Pentapetalae</taxon>
        <taxon>asterids</taxon>
        <taxon>lamiids</taxon>
        <taxon>Solanales</taxon>
        <taxon>Solanaceae</taxon>
        <taxon>Solanoideae</taxon>
        <taxon>Solaneae</taxon>
        <taxon>Solanum</taxon>
    </lineage>
</organism>
<feature type="compositionally biased region" description="Polar residues" evidence="1">
    <location>
        <begin position="57"/>
        <end position="80"/>
    </location>
</feature>
<comment type="caution">
    <text evidence="2">The sequence shown here is derived from an EMBL/GenBank/DDBJ whole genome shotgun (WGS) entry which is preliminary data.</text>
</comment>
<gene>
    <name evidence="2" type="ORF">KY290_001398</name>
</gene>
<evidence type="ECO:0008006" key="4">
    <source>
        <dbReference type="Google" id="ProtNLM"/>
    </source>
</evidence>
<evidence type="ECO:0000313" key="2">
    <source>
        <dbReference type="EMBL" id="KAH0781800.1"/>
    </source>
</evidence>
<dbReference type="Proteomes" id="UP000826656">
    <property type="component" value="Unassembled WGS sequence"/>
</dbReference>
<feature type="region of interest" description="Disordered" evidence="1">
    <location>
        <begin position="1"/>
        <end position="104"/>
    </location>
</feature>
<feature type="compositionally biased region" description="Basic and acidic residues" evidence="1">
    <location>
        <begin position="89"/>
        <end position="99"/>
    </location>
</feature>
<name>A0ABQ7WPC1_SOLTU</name>
<keyword evidence="3" id="KW-1185">Reference proteome</keyword>
<feature type="compositionally biased region" description="Low complexity" evidence="1">
    <location>
        <begin position="37"/>
        <end position="47"/>
    </location>
</feature>
<protein>
    <recommendedName>
        <fullName evidence="4">Integrase core domain containing protein</fullName>
    </recommendedName>
</protein>
<dbReference type="EMBL" id="JAIVGD010000001">
    <property type="protein sequence ID" value="KAH0781800.1"/>
    <property type="molecule type" value="Genomic_DNA"/>
</dbReference>